<dbReference type="GO" id="GO:0006281">
    <property type="term" value="P:DNA repair"/>
    <property type="evidence" value="ECO:0007669"/>
    <property type="project" value="UniProtKB-KW"/>
</dbReference>
<feature type="domain" description="Chromo" evidence="14">
    <location>
        <begin position="20"/>
        <end position="80"/>
    </location>
</feature>
<dbReference type="Pfam" id="PF05712">
    <property type="entry name" value="MRG"/>
    <property type="match status" value="1"/>
</dbReference>
<dbReference type="SMART" id="SM00298">
    <property type="entry name" value="CHROMO"/>
    <property type="match status" value="1"/>
</dbReference>
<comment type="function">
    <text evidence="11">Involved in deacetylation of histones, chromatin assembly and chromosome segregation. May act as a transcriptional oscillator, directing histone deacetylases to specific chromosomal domains. Component of the NuA4 histone acetyltransferase complex which is involved in transcriptional activation of selected genes principally by acetylation of nucleosomal histone H4 and H2A. The NuA4 complex is also involved in DNA repair.</text>
</comment>
<dbReference type="InterPro" id="IPR016197">
    <property type="entry name" value="Chromo-like_dom_sf"/>
</dbReference>
<dbReference type="InterPro" id="IPR008676">
    <property type="entry name" value="MRG"/>
</dbReference>
<dbReference type="GO" id="GO:0032221">
    <property type="term" value="C:Rpd3S complex"/>
    <property type="evidence" value="ECO:0007669"/>
    <property type="project" value="TreeGrafter"/>
</dbReference>
<dbReference type="PIRSF" id="PIRSF038133">
    <property type="entry name" value="HAT_Nua4_EAF3/MRG15"/>
    <property type="match status" value="1"/>
</dbReference>
<evidence type="ECO:0000256" key="3">
    <source>
        <dbReference type="ARBA" id="ARBA00011353"/>
    </source>
</evidence>
<reference evidence="15" key="1">
    <citation type="submission" date="2022-11" db="EMBL/GenBank/DDBJ databases">
        <authorList>
            <person name="Petersen C."/>
        </authorList>
    </citation>
    <scope>NUCLEOTIDE SEQUENCE</scope>
    <source>
        <strain evidence="15">IBT 34128</strain>
    </source>
</reference>
<dbReference type="SUPFAM" id="SSF54160">
    <property type="entry name" value="Chromo domain-like"/>
    <property type="match status" value="1"/>
</dbReference>
<dbReference type="GO" id="GO:0035267">
    <property type="term" value="C:NuA4 histone acetyltransferase complex"/>
    <property type="evidence" value="ECO:0007669"/>
    <property type="project" value="TreeGrafter"/>
</dbReference>
<sequence>MPPAMYSKDEKALCFHHEILYDAKIRDVRHKDANDKKSPFEYLVHYKGWKHTWDDWVSEDRLRKGTEENKELASNLRREVEESIKQKSSKASAKKRATSDRSSVRNSEERGNSVGRGLKRARDNDIEKEEHFQTRPSVRIVMPDNLKSLLVDDWEQVTKNQCVVKLPAEYPVRQILQDWHDEEASKRTSSSVDEDVLEEVVAGLLEYFDKCLDKILLYRYERPQYRNLRRKFEAATGDLSDKGPIDVYGAEHLIRLFSNMPELIAQTNMDLQATNRLREELSKLTLWLSKHSEKYFPTRYVNAETTHAGK</sequence>
<dbReference type="Gene3D" id="1.10.274.30">
    <property type="entry name" value="MRG domain"/>
    <property type="match status" value="1"/>
</dbReference>
<evidence type="ECO:0000313" key="16">
    <source>
        <dbReference type="Proteomes" id="UP001141434"/>
    </source>
</evidence>
<dbReference type="Proteomes" id="UP001141434">
    <property type="component" value="Unassembled WGS sequence"/>
</dbReference>
<evidence type="ECO:0000256" key="10">
    <source>
        <dbReference type="ARBA" id="ARBA00023242"/>
    </source>
</evidence>
<dbReference type="OrthoDB" id="124855at2759"/>
<keyword evidence="8" id="KW-0804">Transcription</keyword>
<evidence type="ECO:0000256" key="1">
    <source>
        <dbReference type="ARBA" id="ARBA00004123"/>
    </source>
</evidence>
<organism evidence="15 16">
    <name type="scientific">Penicillium alfredii</name>
    <dbReference type="NCBI Taxonomy" id="1506179"/>
    <lineage>
        <taxon>Eukaryota</taxon>
        <taxon>Fungi</taxon>
        <taxon>Dikarya</taxon>
        <taxon>Ascomycota</taxon>
        <taxon>Pezizomycotina</taxon>
        <taxon>Eurotiomycetes</taxon>
        <taxon>Eurotiomycetidae</taxon>
        <taxon>Eurotiales</taxon>
        <taxon>Aspergillaceae</taxon>
        <taxon>Penicillium</taxon>
    </lineage>
</organism>
<dbReference type="GO" id="GO:0006355">
    <property type="term" value="P:regulation of DNA-templated transcription"/>
    <property type="evidence" value="ECO:0007669"/>
    <property type="project" value="InterPro"/>
</dbReference>
<dbReference type="InterPro" id="IPR053820">
    <property type="entry name" value="MSL3_chromo-like"/>
</dbReference>
<evidence type="ECO:0000256" key="9">
    <source>
        <dbReference type="ARBA" id="ARBA00023204"/>
    </source>
</evidence>
<dbReference type="PROSITE" id="PS51640">
    <property type="entry name" value="MRG"/>
    <property type="match status" value="1"/>
</dbReference>
<comment type="subcellular location">
    <subcellularLocation>
        <location evidence="1">Nucleus</location>
    </subcellularLocation>
</comment>
<evidence type="ECO:0000256" key="11">
    <source>
        <dbReference type="ARBA" id="ARBA00057322"/>
    </source>
</evidence>
<dbReference type="Gene3D" id="2.30.30.140">
    <property type="match status" value="1"/>
</dbReference>
<accession>A0A9W9FK52</accession>
<evidence type="ECO:0000256" key="6">
    <source>
        <dbReference type="ARBA" id="ARBA00022853"/>
    </source>
</evidence>
<dbReference type="InterPro" id="IPR026541">
    <property type="entry name" value="MRG_dom"/>
</dbReference>
<gene>
    <name evidence="15" type="ORF">NUU61_003872</name>
</gene>
<comment type="similarity">
    <text evidence="2">Belongs to the MRG family.</text>
</comment>
<dbReference type="FunFam" id="1.10.274.30:FF:000004">
    <property type="entry name" value="Putative Chromatin modification-related protein eaf3"/>
    <property type="match status" value="1"/>
</dbReference>
<keyword evidence="7" id="KW-0805">Transcription regulation</keyword>
<evidence type="ECO:0000313" key="15">
    <source>
        <dbReference type="EMBL" id="KAJ5101650.1"/>
    </source>
</evidence>
<evidence type="ECO:0000256" key="8">
    <source>
        <dbReference type="ARBA" id="ARBA00023163"/>
    </source>
</evidence>
<evidence type="ECO:0000256" key="7">
    <source>
        <dbReference type="ARBA" id="ARBA00023015"/>
    </source>
</evidence>
<evidence type="ECO:0000256" key="13">
    <source>
        <dbReference type="SAM" id="MobiDB-lite"/>
    </source>
</evidence>
<protein>
    <recommendedName>
        <fullName evidence="4">Chromatin modification-related protein EAF3</fullName>
    </recommendedName>
    <alternativeName>
        <fullName evidence="12">Chromatin modification-related protein eaf3</fullName>
    </alternativeName>
</protein>
<dbReference type="GO" id="GO:0006338">
    <property type="term" value="P:chromatin remodeling"/>
    <property type="evidence" value="ECO:0007669"/>
    <property type="project" value="UniProtKB-ARBA"/>
</dbReference>
<dbReference type="AlphaFoldDB" id="A0A9W9FK52"/>
<keyword evidence="10" id="KW-0539">Nucleus</keyword>
<feature type="compositionally biased region" description="Basic and acidic residues" evidence="13">
    <location>
        <begin position="97"/>
        <end position="111"/>
    </location>
</feature>
<dbReference type="InterPro" id="IPR000953">
    <property type="entry name" value="Chromo/chromo_shadow_dom"/>
</dbReference>
<evidence type="ECO:0000256" key="2">
    <source>
        <dbReference type="ARBA" id="ARBA00009093"/>
    </source>
</evidence>
<name>A0A9W9FK52_9EURO</name>
<feature type="region of interest" description="Disordered" evidence="13">
    <location>
        <begin position="67"/>
        <end position="125"/>
    </location>
</feature>
<dbReference type="Pfam" id="PF22732">
    <property type="entry name" value="MSL3_chromo-like"/>
    <property type="match status" value="1"/>
</dbReference>
<dbReference type="GeneID" id="81393622"/>
<feature type="compositionally biased region" description="Basic and acidic residues" evidence="13">
    <location>
        <begin position="67"/>
        <end position="85"/>
    </location>
</feature>
<evidence type="ECO:0000256" key="4">
    <source>
        <dbReference type="ARBA" id="ARBA00018505"/>
    </source>
</evidence>
<evidence type="ECO:0000259" key="14">
    <source>
        <dbReference type="SMART" id="SM00298"/>
    </source>
</evidence>
<keyword evidence="9" id="KW-0234">DNA repair</keyword>
<dbReference type="EMBL" id="JAPMSZ010000005">
    <property type="protein sequence ID" value="KAJ5101650.1"/>
    <property type="molecule type" value="Genomic_DNA"/>
</dbReference>
<keyword evidence="16" id="KW-1185">Reference proteome</keyword>
<dbReference type="PANTHER" id="PTHR10880:SF15">
    <property type="entry name" value="MSL COMPLEX SUBUNIT 3"/>
    <property type="match status" value="1"/>
</dbReference>
<dbReference type="InterPro" id="IPR038217">
    <property type="entry name" value="MRG_C_sf"/>
</dbReference>
<dbReference type="RefSeq" id="XP_056512481.1">
    <property type="nucleotide sequence ID" value="XM_056654454.1"/>
</dbReference>
<reference evidence="15" key="2">
    <citation type="journal article" date="2023" name="IMA Fungus">
        <title>Comparative genomic study of the Penicillium genus elucidates a diverse pangenome and 15 lateral gene transfer events.</title>
        <authorList>
            <person name="Petersen C."/>
            <person name="Sorensen T."/>
            <person name="Nielsen M.R."/>
            <person name="Sondergaard T.E."/>
            <person name="Sorensen J.L."/>
            <person name="Fitzpatrick D.A."/>
            <person name="Frisvad J.C."/>
            <person name="Nielsen K.L."/>
        </authorList>
    </citation>
    <scope>NUCLEOTIDE SEQUENCE</scope>
    <source>
        <strain evidence="15">IBT 34128</strain>
    </source>
</reference>
<keyword evidence="6" id="KW-0156">Chromatin regulator</keyword>
<keyword evidence="5" id="KW-0227">DNA damage</keyword>
<evidence type="ECO:0000256" key="12">
    <source>
        <dbReference type="ARBA" id="ARBA00072864"/>
    </source>
</evidence>
<dbReference type="PANTHER" id="PTHR10880">
    <property type="entry name" value="MORTALITY FACTOR 4-LIKE PROTEIN"/>
    <property type="match status" value="1"/>
</dbReference>
<comment type="subunit">
    <text evidence="3">Component of the NuA4 histone acetyltransferase complex.</text>
</comment>
<proteinExistence type="inferred from homology"/>
<comment type="caution">
    <text evidence="15">The sequence shown here is derived from an EMBL/GenBank/DDBJ whole genome shotgun (WGS) entry which is preliminary data.</text>
</comment>
<evidence type="ECO:0000256" key="5">
    <source>
        <dbReference type="ARBA" id="ARBA00022763"/>
    </source>
</evidence>